<keyword evidence="1" id="KW-0472">Membrane</keyword>
<dbReference type="Proteomes" id="UP000596857">
    <property type="component" value="Unassembled WGS sequence"/>
</dbReference>
<keyword evidence="1" id="KW-0812">Transmembrane</keyword>
<proteinExistence type="predicted"/>
<keyword evidence="1" id="KW-1133">Transmembrane helix</keyword>
<dbReference type="RefSeq" id="WP_171720730.1">
    <property type="nucleotide sequence ID" value="NZ_WHOB01000094.1"/>
</dbReference>
<feature type="transmembrane region" description="Helical" evidence="1">
    <location>
        <begin position="65"/>
        <end position="86"/>
    </location>
</feature>
<feature type="transmembrane region" description="Helical" evidence="1">
    <location>
        <begin position="165"/>
        <end position="191"/>
    </location>
</feature>
<feature type="transmembrane region" description="Helical" evidence="1">
    <location>
        <begin position="377"/>
        <end position="398"/>
    </location>
</feature>
<evidence type="ECO:0008006" key="4">
    <source>
        <dbReference type="Google" id="ProtNLM"/>
    </source>
</evidence>
<sequence length="554" mass="62702">MRDFFVLKLLDRMQWIFKALGADYAVLRRILQVKLTMDGRRTPTIFSGTQEPKLNMEGSPFRVQWLYLLLGLMLIALVAPADNYILTMSLMFSIVMFMITTTLISDFSTVMLDLRDKNILFSKPVDRRTLNMAKSIHILIYLLTLTLTFTGPSLLFSLFRHGALFFFLYAAEIILMDGFILVFTALVYLLILRFFDGEKLKDIINYVQIILSVGVTVGAQLVSRLFNITEFGLNFTPAWWHFALPPVWFGAPFELLVGGAEGRHLTILAVLALAAPVVLFAAYIRLMPLFERSLQKLAEQGASGQGTGRIARRLSEITCRNKVEAMFFRFTWSMMKHEREFKLRVYPTVGLSLVLPFIFIFNQVWSGDMAAIRGSRSFLFIYYSALLMMTAVQMLRYSTSYKGAWIYKVIPLPGTAMVYRGMLKAVVLKLLVPLFTLEAAVFLGLFGSRIIADMAAVLLALLLYSVLCFLLFPRALPFSEKYEAARRKEFTGSAFVQLFVLAGLAGIHYVFTLIPAGIYIYLVILAAANTWIWHRAFLPEDSGSSRLPTLRAGG</sequence>
<keyword evidence="3" id="KW-1185">Reference proteome</keyword>
<name>A0ABX1YRC2_9BACL</name>
<feature type="transmembrane region" description="Helical" evidence="1">
    <location>
        <begin position="92"/>
        <end position="114"/>
    </location>
</feature>
<accession>A0ABX1YRC2</accession>
<dbReference type="EMBL" id="WHOB01000094">
    <property type="protein sequence ID" value="NOU83642.1"/>
    <property type="molecule type" value="Genomic_DNA"/>
</dbReference>
<protein>
    <recommendedName>
        <fullName evidence="4">ABC transporter permease</fullName>
    </recommendedName>
</protein>
<feature type="transmembrane region" description="Helical" evidence="1">
    <location>
        <begin position="345"/>
        <end position="365"/>
    </location>
</feature>
<gene>
    <name evidence="2" type="ORF">GC101_32805</name>
</gene>
<feature type="transmembrane region" description="Helical" evidence="1">
    <location>
        <begin position="203"/>
        <end position="226"/>
    </location>
</feature>
<feature type="transmembrane region" description="Helical" evidence="1">
    <location>
        <begin position="238"/>
        <end position="258"/>
    </location>
</feature>
<comment type="caution">
    <text evidence="2">The sequence shown here is derived from an EMBL/GenBank/DDBJ whole genome shotgun (WGS) entry which is preliminary data.</text>
</comment>
<evidence type="ECO:0000313" key="3">
    <source>
        <dbReference type="Proteomes" id="UP000596857"/>
    </source>
</evidence>
<reference evidence="2 3" key="1">
    <citation type="submission" date="2019-10" db="EMBL/GenBank/DDBJ databases">
        <title>Description of Paenibacillus terricola sp. nov.</title>
        <authorList>
            <person name="Carlier A."/>
            <person name="Qi S."/>
        </authorList>
    </citation>
    <scope>NUCLEOTIDE SEQUENCE [LARGE SCALE GENOMIC DNA]</scope>
    <source>
        <strain evidence="2 3">LMG 31459</strain>
    </source>
</reference>
<feature type="transmembrane region" description="Helical" evidence="1">
    <location>
        <begin position="430"/>
        <end position="448"/>
    </location>
</feature>
<feature type="transmembrane region" description="Helical" evidence="1">
    <location>
        <begin position="135"/>
        <end position="159"/>
    </location>
</feature>
<feature type="transmembrane region" description="Helical" evidence="1">
    <location>
        <begin position="454"/>
        <end position="473"/>
    </location>
</feature>
<feature type="transmembrane region" description="Helical" evidence="1">
    <location>
        <begin position="265"/>
        <end position="284"/>
    </location>
</feature>
<evidence type="ECO:0000256" key="1">
    <source>
        <dbReference type="SAM" id="Phobius"/>
    </source>
</evidence>
<organism evidence="2 3">
    <name type="scientific">Paenibacillus phytohabitans</name>
    <dbReference type="NCBI Taxonomy" id="2654978"/>
    <lineage>
        <taxon>Bacteria</taxon>
        <taxon>Bacillati</taxon>
        <taxon>Bacillota</taxon>
        <taxon>Bacilli</taxon>
        <taxon>Bacillales</taxon>
        <taxon>Paenibacillaceae</taxon>
        <taxon>Paenibacillus</taxon>
    </lineage>
</organism>
<evidence type="ECO:0000313" key="2">
    <source>
        <dbReference type="EMBL" id="NOU83642.1"/>
    </source>
</evidence>